<dbReference type="EMBL" id="JAULSO010000002">
    <property type="protein sequence ID" value="KAK3690290.1"/>
    <property type="molecule type" value="Genomic_DNA"/>
</dbReference>
<dbReference type="PANTHER" id="PTHR24305">
    <property type="entry name" value="CYTOCHROME P450"/>
    <property type="match status" value="1"/>
</dbReference>
<comment type="similarity">
    <text evidence="2">Belongs to the cytochrome P450 family.</text>
</comment>
<sequence length="564" mass="62890">MSCQFVLAGGGSGKSHGAPSCPVSIPLSTASTFRSLLRLKQAVAEKFNVIDPSTLSFSTDGSAVSEDLSSLLQSKTPVTVLVDGHAVVDPPGPSGLPFLGSHTEVYPDHIGNHERLFQQYGSVFQTTVMGRTVYHTNDPEITGHVFKESAFFTKEINKDHPLFGVLSPHAGVFLTSTHTAIWKEAHKFMVPSMGPKAIDKHMVTVLAIVRSTFPVFDELERTRQAFNTYDLMLKLSSQIVGKLFIDADFGHFDAADAPIHITVRTIYKLLGLNKKVTSWGDWYTWLPFGDPKRLRDTWHEVGERVAGHIAQAKVGEGDVPLQEAAVKTENLTDYFLRAVDNKGNKLPAPTRQPALIVAVTAGFVTTSALLSWLLFGLTSYEGCQAAILQELVDNGMTEDTDMSGTFIAQLAYLDKYVKETQRHHTTSFQPARTARVDLVLPNGMRLPKGAVVIPEVHHLHHNPGVWENPNRFDPGRWDTEQVKDRHRAAYIPFAMGPRMCIAMNFVLREVKTILAQLVYRYEFVRVNPTEPIEYDPMFQTIRPRNLYQTTRRRTQWPSPSKAAV</sequence>
<dbReference type="InterPro" id="IPR050121">
    <property type="entry name" value="Cytochrome_P450_monoxygenase"/>
</dbReference>
<dbReference type="Proteomes" id="UP001270362">
    <property type="component" value="Unassembled WGS sequence"/>
</dbReference>
<evidence type="ECO:0000313" key="8">
    <source>
        <dbReference type="EMBL" id="KAK3690290.1"/>
    </source>
</evidence>
<dbReference type="FunFam" id="1.10.630.10:FF:000090">
    <property type="entry name" value="Cytochrome P450 monooxygenase"/>
    <property type="match status" value="1"/>
</dbReference>
<dbReference type="InterPro" id="IPR036396">
    <property type="entry name" value="Cyt_P450_sf"/>
</dbReference>
<organism evidence="8 9">
    <name type="scientific">Podospora appendiculata</name>
    <dbReference type="NCBI Taxonomy" id="314037"/>
    <lineage>
        <taxon>Eukaryota</taxon>
        <taxon>Fungi</taxon>
        <taxon>Dikarya</taxon>
        <taxon>Ascomycota</taxon>
        <taxon>Pezizomycotina</taxon>
        <taxon>Sordariomycetes</taxon>
        <taxon>Sordariomycetidae</taxon>
        <taxon>Sordariales</taxon>
        <taxon>Podosporaceae</taxon>
        <taxon>Podospora</taxon>
    </lineage>
</organism>
<keyword evidence="3 7" id="KW-0349">Heme</keyword>
<proteinExistence type="inferred from homology"/>
<gene>
    <name evidence="8" type="ORF">B0T22DRAFT_528894</name>
</gene>
<dbReference type="PRINTS" id="PR00465">
    <property type="entry name" value="EP450IV"/>
</dbReference>
<dbReference type="PANTHER" id="PTHR24305:SF87">
    <property type="entry name" value="CYTOCHROME P450 MONOOXYGENASE ALND-RELATED"/>
    <property type="match status" value="1"/>
</dbReference>
<dbReference type="PRINTS" id="PR00385">
    <property type="entry name" value="P450"/>
</dbReference>
<keyword evidence="6 8" id="KW-0560">Oxidoreductase</keyword>
<evidence type="ECO:0000256" key="6">
    <source>
        <dbReference type="ARBA" id="ARBA00023033"/>
    </source>
</evidence>
<evidence type="ECO:0000256" key="1">
    <source>
        <dbReference type="ARBA" id="ARBA00001971"/>
    </source>
</evidence>
<dbReference type="GO" id="GO:0005506">
    <property type="term" value="F:iron ion binding"/>
    <property type="evidence" value="ECO:0007669"/>
    <property type="project" value="InterPro"/>
</dbReference>
<dbReference type="GO" id="GO:0004497">
    <property type="term" value="F:monooxygenase activity"/>
    <property type="evidence" value="ECO:0007669"/>
    <property type="project" value="UniProtKB-KW"/>
</dbReference>
<dbReference type="Gene3D" id="1.10.630.10">
    <property type="entry name" value="Cytochrome P450"/>
    <property type="match status" value="1"/>
</dbReference>
<evidence type="ECO:0000313" key="9">
    <source>
        <dbReference type="Proteomes" id="UP001270362"/>
    </source>
</evidence>
<dbReference type="GO" id="GO:0016705">
    <property type="term" value="F:oxidoreductase activity, acting on paired donors, with incorporation or reduction of molecular oxygen"/>
    <property type="evidence" value="ECO:0007669"/>
    <property type="project" value="InterPro"/>
</dbReference>
<evidence type="ECO:0000256" key="7">
    <source>
        <dbReference type="PIRSR" id="PIRSR602403-1"/>
    </source>
</evidence>
<reference evidence="8" key="1">
    <citation type="journal article" date="2023" name="Mol. Phylogenet. Evol.">
        <title>Genome-scale phylogeny and comparative genomics of the fungal order Sordariales.</title>
        <authorList>
            <person name="Hensen N."/>
            <person name="Bonometti L."/>
            <person name="Westerberg I."/>
            <person name="Brannstrom I.O."/>
            <person name="Guillou S."/>
            <person name="Cros-Aarteil S."/>
            <person name="Calhoun S."/>
            <person name="Haridas S."/>
            <person name="Kuo A."/>
            <person name="Mondo S."/>
            <person name="Pangilinan J."/>
            <person name="Riley R."/>
            <person name="LaButti K."/>
            <person name="Andreopoulos B."/>
            <person name="Lipzen A."/>
            <person name="Chen C."/>
            <person name="Yan M."/>
            <person name="Daum C."/>
            <person name="Ng V."/>
            <person name="Clum A."/>
            <person name="Steindorff A."/>
            <person name="Ohm R.A."/>
            <person name="Martin F."/>
            <person name="Silar P."/>
            <person name="Natvig D.O."/>
            <person name="Lalanne C."/>
            <person name="Gautier V."/>
            <person name="Ament-Velasquez S.L."/>
            <person name="Kruys A."/>
            <person name="Hutchinson M.I."/>
            <person name="Powell A.J."/>
            <person name="Barry K."/>
            <person name="Miller A.N."/>
            <person name="Grigoriev I.V."/>
            <person name="Debuchy R."/>
            <person name="Gladieux P."/>
            <person name="Hiltunen Thoren M."/>
            <person name="Johannesson H."/>
        </authorList>
    </citation>
    <scope>NUCLEOTIDE SEQUENCE</scope>
    <source>
        <strain evidence="8">CBS 314.62</strain>
    </source>
</reference>
<reference evidence="8" key="2">
    <citation type="submission" date="2023-06" db="EMBL/GenBank/DDBJ databases">
        <authorList>
            <consortium name="Lawrence Berkeley National Laboratory"/>
            <person name="Haridas S."/>
            <person name="Hensen N."/>
            <person name="Bonometti L."/>
            <person name="Westerberg I."/>
            <person name="Brannstrom I.O."/>
            <person name="Guillou S."/>
            <person name="Cros-Aarteil S."/>
            <person name="Calhoun S."/>
            <person name="Kuo A."/>
            <person name="Mondo S."/>
            <person name="Pangilinan J."/>
            <person name="Riley R."/>
            <person name="Labutti K."/>
            <person name="Andreopoulos B."/>
            <person name="Lipzen A."/>
            <person name="Chen C."/>
            <person name="Yanf M."/>
            <person name="Daum C."/>
            <person name="Ng V."/>
            <person name="Clum A."/>
            <person name="Steindorff A."/>
            <person name="Ohm R."/>
            <person name="Martin F."/>
            <person name="Silar P."/>
            <person name="Natvig D."/>
            <person name="Lalanne C."/>
            <person name="Gautier V."/>
            <person name="Ament-Velasquez S.L."/>
            <person name="Kruys A."/>
            <person name="Hutchinson M.I."/>
            <person name="Powell A.J."/>
            <person name="Barry K."/>
            <person name="Miller A.N."/>
            <person name="Grigoriev I.V."/>
            <person name="Debuchy R."/>
            <person name="Gladieux P."/>
            <person name="Thoren M.H."/>
            <person name="Johannesson H."/>
        </authorList>
    </citation>
    <scope>NUCLEOTIDE SEQUENCE</scope>
    <source>
        <strain evidence="8">CBS 314.62</strain>
    </source>
</reference>
<dbReference type="InterPro" id="IPR002403">
    <property type="entry name" value="Cyt_P450_E_grp-IV"/>
</dbReference>
<evidence type="ECO:0000256" key="2">
    <source>
        <dbReference type="ARBA" id="ARBA00010617"/>
    </source>
</evidence>
<keyword evidence="4 7" id="KW-0479">Metal-binding</keyword>
<dbReference type="InterPro" id="IPR001128">
    <property type="entry name" value="Cyt_P450"/>
</dbReference>
<accession>A0AAE0XCQ7</accession>
<keyword evidence="9" id="KW-1185">Reference proteome</keyword>
<dbReference type="Pfam" id="PF00067">
    <property type="entry name" value="p450"/>
    <property type="match status" value="1"/>
</dbReference>
<evidence type="ECO:0000256" key="5">
    <source>
        <dbReference type="ARBA" id="ARBA00023004"/>
    </source>
</evidence>
<dbReference type="CDD" id="cd00302">
    <property type="entry name" value="cytochrome_P450"/>
    <property type="match status" value="1"/>
</dbReference>
<evidence type="ECO:0000256" key="4">
    <source>
        <dbReference type="ARBA" id="ARBA00022723"/>
    </source>
</evidence>
<comment type="caution">
    <text evidence="8">The sequence shown here is derived from an EMBL/GenBank/DDBJ whole genome shotgun (WGS) entry which is preliminary data.</text>
</comment>
<keyword evidence="6 8" id="KW-0503">Monooxygenase</keyword>
<keyword evidence="5 7" id="KW-0408">Iron</keyword>
<comment type="cofactor">
    <cofactor evidence="1 7">
        <name>heme</name>
        <dbReference type="ChEBI" id="CHEBI:30413"/>
    </cofactor>
</comment>
<dbReference type="GO" id="GO:0020037">
    <property type="term" value="F:heme binding"/>
    <property type="evidence" value="ECO:0007669"/>
    <property type="project" value="InterPro"/>
</dbReference>
<dbReference type="AlphaFoldDB" id="A0AAE0XCQ7"/>
<protein>
    <submittedName>
        <fullName evidence="8">Cytochrome P450 monooxygenase</fullName>
    </submittedName>
</protein>
<name>A0AAE0XCQ7_9PEZI</name>
<evidence type="ECO:0000256" key="3">
    <source>
        <dbReference type="ARBA" id="ARBA00022617"/>
    </source>
</evidence>
<dbReference type="SUPFAM" id="SSF48264">
    <property type="entry name" value="Cytochrome P450"/>
    <property type="match status" value="1"/>
</dbReference>
<feature type="binding site" description="axial binding residue" evidence="7">
    <location>
        <position position="500"/>
    </location>
    <ligand>
        <name>heme</name>
        <dbReference type="ChEBI" id="CHEBI:30413"/>
    </ligand>
    <ligandPart>
        <name>Fe</name>
        <dbReference type="ChEBI" id="CHEBI:18248"/>
    </ligandPart>
</feature>